<dbReference type="InterPro" id="IPR001173">
    <property type="entry name" value="Glyco_trans_2-like"/>
</dbReference>
<feature type="domain" description="Glycosyltransferase 2-like" evidence="1">
    <location>
        <begin position="8"/>
        <end position="130"/>
    </location>
</feature>
<evidence type="ECO:0000313" key="3">
    <source>
        <dbReference type="Proteomes" id="UP000237655"/>
    </source>
</evidence>
<dbReference type="Pfam" id="PF00535">
    <property type="entry name" value="Glycos_transf_2"/>
    <property type="match status" value="1"/>
</dbReference>
<dbReference type="KEGG" id="thas:C6Y53_09415"/>
<organism evidence="2 3">
    <name type="scientific">Pukyongiella litopenaei</name>
    <dbReference type="NCBI Taxonomy" id="2605946"/>
    <lineage>
        <taxon>Bacteria</taxon>
        <taxon>Pseudomonadati</taxon>
        <taxon>Pseudomonadota</taxon>
        <taxon>Alphaproteobacteria</taxon>
        <taxon>Rhodobacterales</taxon>
        <taxon>Paracoccaceae</taxon>
        <taxon>Pukyongiella</taxon>
    </lineage>
</organism>
<dbReference type="AlphaFoldDB" id="A0A2S0MPT1"/>
<dbReference type="InterPro" id="IPR050834">
    <property type="entry name" value="Glycosyltransf_2"/>
</dbReference>
<reference evidence="3" key="1">
    <citation type="submission" date="2018-03" db="EMBL/GenBank/DDBJ databases">
        <title>Genomic analysis of the strain SH-1 isolated from shrimp intestine.</title>
        <authorList>
            <person name="Kim Y.-S."/>
            <person name="Kim S.-E."/>
            <person name="Kim K.-H."/>
        </authorList>
    </citation>
    <scope>NUCLEOTIDE SEQUENCE [LARGE SCALE GENOMIC DNA]</scope>
    <source>
        <strain evidence="3">SH-1</strain>
    </source>
</reference>
<accession>A0A2S0MPT1</accession>
<evidence type="ECO:0000313" key="2">
    <source>
        <dbReference type="EMBL" id="AVO37899.1"/>
    </source>
</evidence>
<name>A0A2S0MPT1_9RHOB</name>
<dbReference type="InterPro" id="IPR029044">
    <property type="entry name" value="Nucleotide-diphossugar_trans"/>
</dbReference>
<keyword evidence="3" id="KW-1185">Reference proteome</keyword>
<dbReference type="RefSeq" id="WP_106472217.1">
    <property type="nucleotide sequence ID" value="NZ_CP027665.1"/>
</dbReference>
<evidence type="ECO:0000259" key="1">
    <source>
        <dbReference type="Pfam" id="PF00535"/>
    </source>
</evidence>
<gene>
    <name evidence="2" type="ORF">C6Y53_09415</name>
</gene>
<protein>
    <submittedName>
        <fullName evidence="2">Glycosyltransferase</fullName>
    </submittedName>
</protein>
<dbReference type="SUPFAM" id="SSF53448">
    <property type="entry name" value="Nucleotide-diphospho-sugar transferases"/>
    <property type="match status" value="1"/>
</dbReference>
<dbReference type="Gene3D" id="3.90.550.10">
    <property type="entry name" value="Spore Coat Polysaccharide Biosynthesis Protein SpsA, Chain A"/>
    <property type="match status" value="1"/>
</dbReference>
<dbReference type="Proteomes" id="UP000237655">
    <property type="component" value="Chromosome"/>
</dbReference>
<proteinExistence type="predicted"/>
<dbReference type="GO" id="GO:0016740">
    <property type="term" value="F:transferase activity"/>
    <property type="evidence" value="ECO:0007669"/>
    <property type="project" value="UniProtKB-KW"/>
</dbReference>
<sequence length="415" mass="45276">MTGPLTISVVIVSRDRPQALRRCLLGVSQLFYRPFEVVVVADAAGLRATGDLPFADRLKTARLDEANISAARNLGIAQAAGELIAFIDDDAVPEPTWLDFLSAPFRDPAVAAAGGFVRGRNGISFQSRARMVDRTGATTPIGIGIGPDGHVIPPAQPGLAVKTEGTNMALRRSVLAGLGGFDPAYRFFLDETDLNLRLAANGLATAIVPRAEVHHGFAASPRRRADRVPVDLTQIGASWAVFLHRHCPSTDRAAAWRRVCRNERQRALRHLVSGALEPRDVRRLMHGLHRGFEAGLARSAAPLPALPDPVAPFRPLHDAPPPPPRIVAGRWSSRHNLAGQAQQAAARGGSVTLFRFSRTAFYHKVRFTPQGYWEQTGGLFGKSERSQPLLHCHRFAERLRYEIRRVGIPRGLHGN</sequence>
<dbReference type="PANTHER" id="PTHR43685:SF3">
    <property type="entry name" value="SLR2126 PROTEIN"/>
    <property type="match status" value="1"/>
</dbReference>
<dbReference type="PANTHER" id="PTHR43685">
    <property type="entry name" value="GLYCOSYLTRANSFERASE"/>
    <property type="match status" value="1"/>
</dbReference>
<keyword evidence="2" id="KW-0808">Transferase</keyword>
<dbReference type="EMBL" id="CP027665">
    <property type="protein sequence ID" value="AVO37899.1"/>
    <property type="molecule type" value="Genomic_DNA"/>
</dbReference>